<feature type="transmembrane region" description="Helical" evidence="1">
    <location>
        <begin position="18"/>
        <end position="39"/>
    </location>
</feature>
<evidence type="ECO:0000313" key="3">
    <source>
        <dbReference type="Proteomes" id="UP000663868"/>
    </source>
</evidence>
<feature type="non-terminal residue" evidence="2">
    <location>
        <position position="116"/>
    </location>
</feature>
<comment type="caution">
    <text evidence="2">The sequence shown here is derived from an EMBL/GenBank/DDBJ whole genome shotgun (WGS) entry which is preliminary data.</text>
</comment>
<dbReference type="InterPro" id="IPR050927">
    <property type="entry name" value="TRPM"/>
</dbReference>
<reference evidence="2" key="1">
    <citation type="submission" date="2021-02" db="EMBL/GenBank/DDBJ databases">
        <authorList>
            <person name="Nowell W R."/>
        </authorList>
    </citation>
    <scope>NUCLEOTIDE SEQUENCE</scope>
</reference>
<evidence type="ECO:0008006" key="4">
    <source>
        <dbReference type="Google" id="ProtNLM"/>
    </source>
</evidence>
<dbReference type="Proteomes" id="UP000663868">
    <property type="component" value="Unassembled WGS sequence"/>
</dbReference>
<dbReference type="GO" id="GO:0099604">
    <property type="term" value="F:ligand-gated calcium channel activity"/>
    <property type="evidence" value="ECO:0007669"/>
    <property type="project" value="TreeGrafter"/>
</dbReference>
<name>A0A820RF80_9BILA</name>
<dbReference type="GO" id="GO:0005886">
    <property type="term" value="C:plasma membrane"/>
    <property type="evidence" value="ECO:0007669"/>
    <property type="project" value="TreeGrafter"/>
</dbReference>
<proteinExistence type="predicted"/>
<protein>
    <recommendedName>
        <fullName evidence="4">Ion transport domain-containing protein</fullName>
    </recommendedName>
</protein>
<keyword evidence="1" id="KW-0812">Transmembrane</keyword>
<dbReference type="PANTHER" id="PTHR13800">
    <property type="entry name" value="TRANSIENT RECEPTOR POTENTIAL CATION CHANNEL, SUBFAMILY M, MEMBER 6"/>
    <property type="match status" value="1"/>
</dbReference>
<sequence>IINNGTQSYVAEATATHVLLAFHMLFINILILNLLIAVFTRTIDDIQENTEFYWRYQRYTFVREYFERPPLAYPPLIIFTHIIFLFIALKRKLCPTSFESQVTPENGKSKSKTVTR</sequence>
<evidence type="ECO:0000313" key="2">
    <source>
        <dbReference type="EMBL" id="CAF4434621.1"/>
    </source>
</evidence>
<accession>A0A820RF80</accession>
<evidence type="ECO:0000256" key="1">
    <source>
        <dbReference type="SAM" id="Phobius"/>
    </source>
</evidence>
<keyword evidence="1" id="KW-1133">Transmembrane helix</keyword>
<gene>
    <name evidence="2" type="ORF">KXQ929_LOCUS52997</name>
</gene>
<dbReference type="PANTHER" id="PTHR13800:SF12">
    <property type="entry name" value="TRANSIENT RECEPTOR POTENTIAL CATION CHANNEL SUBFAMILY M MEMBER-LIKE 2"/>
    <property type="match status" value="1"/>
</dbReference>
<feature type="non-terminal residue" evidence="2">
    <location>
        <position position="1"/>
    </location>
</feature>
<dbReference type="AlphaFoldDB" id="A0A820RF80"/>
<dbReference type="EMBL" id="CAJOBB010029135">
    <property type="protein sequence ID" value="CAF4434621.1"/>
    <property type="molecule type" value="Genomic_DNA"/>
</dbReference>
<keyword evidence="1" id="KW-0472">Membrane</keyword>
<organism evidence="2 3">
    <name type="scientific">Adineta steineri</name>
    <dbReference type="NCBI Taxonomy" id="433720"/>
    <lineage>
        <taxon>Eukaryota</taxon>
        <taxon>Metazoa</taxon>
        <taxon>Spiralia</taxon>
        <taxon>Gnathifera</taxon>
        <taxon>Rotifera</taxon>
        <taxon>Eurotatoria</taxon>
        <taxon>Bdelloidea</taxon>
        <taxon>Adinetida</taxon>
        <taxon>Adinetidae</taxon>
        <taxon>Adineta</taxon>
    </lineage>
</organism>
<feature type="transmembrane region" description="Helical" evidence="1">
    <location>
        <begin position="71"/>
        <end position="89"/>
    </location>
</feature>